<dbReference type="PANTHER" id="PTHR45339:SF1">
    <property type="entry name" value="HYBRID SIGNAL TRANSDUCTION HISTIDINE KINASE J"/>
    <property type="match status" value="1"/>
</dbReference>
<keyword evidence="13 19" id="KW-0472">Membrane</keyword>
<evidence type="ECO:0000256" key="13">
    <source>
        <dbReference type="ARBA" id="ARBA00023136"/>
    </source>
</evidence>
<evidence type="ECO:0000256" key="4">
    <source>
        <dbReference type="ARBA" id="ARBA00022475"/>
    </source>
</evidence>
<dbReference type="Gene3D" id="3.30.450.20">
    <property type="entry name" value="PAS domain"/>
    <property type="match status" value="3"/>
</dbReference>
<reference evidence="25 26" key="1">
    <citation type="submission" date="2018-09" db="EMBL/GenBank/DDBJ databases">
        <authorList>
            <person name="Zhu H."/>
        </authorList>
    </citation>
    <scope>NUCLEOTIDE SEQUENCE [LARGE SCALE GENOMIC DNA]</scope>
    <source>
        <strain evidence="25 26">K2W22B-5</strain>
    </source>
</reference>
<dbReference type="EC" id="2.7.13.3" evidence="3"/>
<dbReference type="Pfam" id="PF00072">
    <property type="entry name" value="Response_reg"/>
    <property type="match status" value="2"/>
</dbReference>
<dbReference type="InterPro" id="IPR033479">
    <property type="entry name" value="dCache_1"/>
</dbReference>
<organism evidence="25 26">
    <name type="scientific">Azospirillum cavernae</name>
    <dbReference type="NCBI Taxonomy" id="2320860"/>
    <lineage>
        <taxon>Bacteria</taxon>
        <taxon>Pseudomonadati</taxon>
        <taxon>Pseudomonadota</taxon>
        <taxon>Alphaproteobacteria</taxon>
        <taxon>Rhodospirillales</taxon>
        <taxon>Azospirillaceae</taxon>
        <taxon>Azospirillum</taxon>
    </lineage>
</organism>
<dbReference type="FunFam" id="3.30.565.10:FF:000010">
    <property type="entry name" value="Sensor histidine kinase RcsC"/>
    <property type="match status" value="1"/>
</dbReference>
<keyword evidence="5 17" id="KW-0597">Phosphoprotein</keyword>
<evidence type="ECO:0000256" key="11">
    <source>
        <dbReference type="ARBA" id="ARBA00022989"/>
    </source>
</evidence>
<evidence type="ECO:0000313" key="25">
    <source>
        <dbReference type="EMBL" id="RJF85099.1"/>
    </source>
</evidence>
<evidence type="ECO:0000259" key="23">
    <source>
        <dbReference type="PROSITE" id="PS50113"/>
    </source>
</evidence>
<dbReference type="InterPro" id="IPR001789">
    <property type="entry name" value="Sig_transdc_resp-reg_receiver"/>
</dbReference>
<dbReference type="PANTHER" id="PTHR45339">
    <property type="entry name" value="HYBRID SIGNAL TRANSDUCTION HISTIDINE KINASE J"/>
    <property type="match status" value="1"/>
</dbReference>
<dbReference type="SUPFAM" id="SSF47226">
    <property type="entry name" value="Histidine-containing phosphotransfer domain, HPT domain"/>
    <property type="match status" value="1"/>
</dbReference>
<dbReference type="CDD" id="cd12915">
    <property type="entry name" value="PDC2_DGC_like"/>
    <property type="match status" value="1"/>
</dbReference>
<feature type="domain" description="Histidine kinase" evidence="20">
    <location>
        <begin position="464"/>
        <end position="685"/>
    </location>
</feature>
<keyword evidence="6" id="KW-0808">Transferase</keyword>
<dbReference type="PROSITE" id="PS50109">
    <property type="entry name" value="HIS_KIN"/>
    <property type="match status" value="1"/>
</dbReference>
<dbReference type="InterPro" id="IPR003594">
    <property type="entry name" value="HATPase_dom"/>
</dbReference>
<feature type="modified residue" description="4-aspartylphosphate" evidence="17">
    <location>
        <position position="756"/>
    </location>
</feature>
<evidence type="ECO:0000256" key="8">
    <source>
        <dbReference type="ARBA" id="ARBA00022741"/>
    </source>
</evidence>
<evidence type="ECO:0000313" key="26">
    <source>
        <dbReference type="Proteomes" id="UP000283458"/>
    </source>
</evidence>
<dbReference type="SUPFAM" id="SSF55874">
    <property type="entry name" value="ATPase domain of HSP90 chaperone/DNA topoisomerase II/histidine kinase"/>
    <property type="match status" value="1"/>
</dbReference>
<evidence type="ECO:0000256" key="9">
    <source>
        <dbReference type="ARBA" id="ARBA00022777"/>
    </source>
</evidence>
<feature type="domain" description="Response regulatory" evidence="21">
    <location>
        <begin position="862"/>
        <end position="979"/>
    </location>
</feature>
<dbReference type="InterPro" id="IPR011006">
    <property type="entry name" value="CheY-like_superfamily"/>
</dbReference>
<protein>
    <recommendedName>
        <fullName evidence="15">Sensory/regulatory protein RpfC</fullName>
        <ecNumber evidence="3">2.7.13.3</ecNumber>
    </recommendedName>
</protein>
<dbReference type="Gene3D" id="3.30.565.10">
    <property type="entry name" value="Histidine kinase-like ATPase, C-terminal domain"/>
    <property type="match status" value="1"/>
</dbReference>
<dbReference type="CDD" id="cd00130">
    <property type="entry name" value="PAS"/>
    <property type="match status" value="1"/>
</dbReference>
<feature type="modified residue" description="Phosphohistidine" evidence="16">
    <location>
        <position position="1063"/>
    </location>
</feature>
<dbReference type="InterPro" id="IPR003661">
    <property type="entry name" value="HisK_dim/P_dom"/>
</dbReference>
<dbReference type="NCBIfam" id="TIGR00229">
    <property type="entry name" value="sensory_box"/>
    <property type="match status" value="1"/>
</dbReference>
<dbReference type="EMBL" id="QYUL01000001">
    <property type="protein sequence ID" value="RJF85099.1"/>
    <property type="molecule type" value="Genomic_DNA"/>
</dbReference>
<dbReference type="PROSITE" id="PS50112">
    <property type="entry name" value="PAS"/>
    <property type="match status" value="1"/>
</dbReference>
<evidence type="ECO:0000259" key="22">
    <source>
        <dbReference type="PROSITE" id="PS50112"/>
    </source>
</evidence>
<name>A0A418W502_9PROT</name>
<dbReference type="Pfam" id="PF00512">
    <property type="entry name" value="HisKA"/>
    <property type="match status" value="1"/>
</dbReference>
<dbReference type="Pfam" id="PF13426">
    <property type="entry name" value="PAS_9"/>
    <property type="match status" value="1"/>
</dbReference>
<evidence type="ECO:0000256" key="18">
    <source>
        <dbReference type="SAM" id="MobiDB-lite"/>
    </source>
</evidence>
<dbReference type="Pfam" id="PF02518">
    <property type="entry name" value="HATPase_c"/>
    <property type="match status" value="1"/>
</dbReference>
<dbReference type="Gene3D" id="3.40.50.2300">
    <property type="match status" value="2"/>
</dbReference>
<dbReference type="SMART" id="SM00091">
    <property type="entry name" value="PAS"/>
    <property type="match status" value="1"/>
</dbReference>
<dbReference type="Pfam" id="PF01627">
    <property type="entry name" value="Hpt"/>
    <property type="match status" value="1"/>
</dbReference>
<dbReference type="CDD" id="cd17546">
    <property type="entry name" value="REC_hyHK_CKI1_RcsC-like"/>
    <property type="match status" value="1"/>
</dbReference>
<evidence type="ECO:0000256" key="10">
    <source>
        <dbReference type="ARBA" id="ARBA00022840"/>
    </source>
</evidence>
<dbReference type="SUPFAM" id="SSF55785">
    <property type="entry name" value="PYP-like sensor domain (PAS domain)"/>
    <property type="match status" value="1"/>
</dbReference>
<dbReference type="GO" id="GO:0000155">
    <property type="term" value="F:phosphorelay sensor kinase activity"/>
    <property type="evidence" value="ECO:0007669"/>
    <property type="project" value="InterPro"/>
</dbReference>
<comment type="catalytic activity">
    <reaction evidence="1">
        <text>ATP + protein L-histidine = ADP + protein N-phospho-L-histidine.</text>
        <dbReference type="EC" id="2.7.13.3"/>
    </reaction>
</comment>
<dbReference type="PROSITE" id="PS50110">
    <property type="entry name" value="RESPONSE_REGULATORY"/>
    <property type="match status" value="2"/>
</dbReference>
<feature type="compositionally biased region" description="Pro residues" evidence="18">
    <location>
        <begin position="982"/>
        <end position="1000"/>
    </location>
</feature>
<evidence type="ECO:0000256" key="14">
    <source>
        <dbReference type="ARBA" id="ARBA00064003"/>
    </source>
</evidence>
<evidence type="ECO:0000256" key="5">
    <source>
        <dbReference type="ARBA" id="ARBA00022553"/>
    </source>
</evidence>
<sequence>MALLVDLTYQFTVIRRTTLEQTRANLASLTSALEASTTRTIQSVDVTLSSIVDGIGESDLLRNDPALGEIAALLKERLRRSPHLRALALLDRAGRLLLSTDGAPREALFLTERDVFRAHMRDRNAGLVIGNPILGRTLLTANRGVELSGRWLLPMSRALRDADGALTGVVVATVNPDYFQGLYQAVQTSDGERVALHRYDGTLLIAQPPPEPPNGAKIGDSAAQTTLFQKKLPNAEHGVFDEAGADGAARITAYRATPTWPLVLSVSVDEAEELAGWRDNFRQAALLSGGFILLILLFGVLLARSMATQRRQATALEESNARLNAILDTAVEGILTARPNGVIESANPAAHSIFGCPPGGLIGRSISDLLPPEMREAQNRFIDDMAAGVKRYRTGFSRELTAARLNGDLFPLSFSVAEVKTAAGPLYAAILRDLTDNKRAEQTLRDAKDRAEDGQRIKMEFLATMSHEIRTPMNGVIGMAGLLLDTRMNDEQRSFATTIRDSAESLLVIINDILDFSKIDAGRLELENDDLELAPLVESVLEILAPRAAAKGLELASFVPPPLRRPFRGDSGRLRQILLNLVGNAVKFTDSGSVTILLAEEIAESGAPQVRFEVRDTGIGISDEDRPRLFTMFSQVDASPARRHGGTGLGLAICKRLAELMGGQIGVDSQAGLGSVFWVSIPLEPGAAAQPLAPMADWSGRRVLIVDDVAVNRDLLARHMTSFAIDVETAESGDAALTRLTMAAEQGRPFDAAILDHRMPGMTGPELARRIRAIPALAGIRLALATSHLTAPTTEEQPSDSALAPENPLVDANLTKPIRFSALCQALANLLDRRPATEQPAPPTATADSTPAPAPLPAFHARVLVADDNPVNQQLTLALLRRAGHTAEAVSNGEEAVEAVSSRSYDLVLMDVQMPVMDGLTATRVIRRLSGAAARIPIIALTANAMQGDDAVCLDAGMDDYLSKPINARKLTESVVRWARRPPAPTNQPSPHVPEPPNQPNPAQDEDLDPINPAKRQELFQILGDDGYAALMTTFFADSARHVDLLQAAVVDSNLLVVAREAHVLKGSAANVGLGRLSGLANQLVIAVHQENMAALTLEHVKKISAELASAKQHHTRFSENSIRLIPPETAS</sequence>
<keyword evidence="7 19" id="KW-0812">Transmembrane</keyword>
<feature type="transmembrane region" description="Helical" evidence="19">
    <location>
        <begin position="284"/>
        <end position="303"/>
    </location>
</feature>
<evidence type="ECO:0000256" key="7">
    <source>
        <dbReference type="ARBA" id="ARBA00022692"/>
    </source>
</evidence>
<dbReference type="PROSITE" id="PS50113">
    <property type="entry name" value="PAC"/>
    <property type="match status" value="1"/>
</dbReference>
<feature type="domain" description="Response regulatory" evidence="21">
    <location>
        <begin position="702"/>
        <end position="831"/>
    </location>
</feature>
<gene>
    <name evidence="25" type="ORF">D3877_02100</name>
</gene>
<keyword evidence="8" id="KW-0547">Nucleotide-binding</keyword>
<keyword evidence="26" id="KW-1185">Reference proteome</keyword>
<comment type="subcellular location">
    <subcellularLocation>
        <location evidence="2">Cell membrane</location>
        <topology evidence="2">Multi-pass membrane protein</topology>
    </subcellularLocation>
</comment>
<keyword evidence="11 19" id="KW-1133">Transmembrane helix</keyword>
<dbReference type="AlphaFoldDB" id="A0A418W502"/>
<feature type="domain" description="HPt" evidence="24">
    <location>
        <begin position="1024"/>
        <end position="1122"/>
    </location>
</feature>
<evidence type="ECO:0000256" key="19">
    <source>
        <dbReference type="SAM" id="Phobius"/>
    </source>
</evidence>
<dbReference type="OrthoDB" id="9801651at2"/>
<dbReference type="InterPro" id="IPR008207">
    <property type="entry name" value="Sig_transdc_His_kin_Hpt_dom"/>
</dbReference>
<dbReference type="SMART" id="SM00387">
    <property type="entry name" value="HATPase_c"/>
    <property type="match status" value="1"/>
</dbReference>
<comment type="caution">
    <text evidence="25">The sequence shown here is derived from an EMBL/GenBank/DDBJ whole genome shotgun (WGS) entry which is preliminary data.</text>
</comment>
<accession>A0A418W502</accession>
<proteinExistence type="predicted"/>
<dbReference type="SMART" id="SM00448">
    <property type="entry name" value="REC"/>
    <property type="match status" value="2"/>
</dbReference>
<dbReference type="InterPro" id="IPR036097">
    <property type="entry name" value="HisK_dim/P_sf"/>
</dbReference>
<dbReference type="SMART" id="SM00388">
    <property type="entry name" value="HisKA"/>
    <property type="match status" value="1"/>
</dbReference>
<dbReference type="GO" id="GO:0005524">
    <property type="term" value="F:ATP binding"/>
    <property type="evidence" value="ECO:0007669"/>
    <property type="project" value="UniProtKB-KW"/>
</dbReference>
<evidence type="ECO:0000256" key="6">
    <source>
        <dbReference type="ARBA" id="ARBA00022679"/>
    </source>
</evidence>
<keyword evidence="12" id="KW-0902">Two-component regulatory system</keyword>
<dbReference type="PRINTS" id="PR00344">
    <property type="entry name" value="BCTRLSENSOR"/>
</dbReference>
<evidence type="ECO:0000256" key="2">
    <source>
        <dbReference type="ARBA" id="ARBA00004651"/>
    </source>
</evidence>
<keyword evidence="4" id="KW-1003">Cell membrane</keyword>
<dbReference type="CDD" id="cd16922">
    <property type="entry name" value="HATPase_EvgS-ArcB-TorS-like"/>
    <property type="match status" value="1"/>
</dbReference>
<keyword evidence="9" id="KW-0418">Kinase</keyword>
<comment type="subunit">
    <text evidence="14">At low DSF concentrations, interacts with RpfF.</text>
</comment>
<dbReference type="InterPro" id="IPR036641">
    <property type="entry name" value="HPT_dom_sf"/>
</dbReference>
<keyword evidence="10" id="KW-0067">ATP-binding</keyword>
<dbReference type="CDD" id="cd00088">
    <property type="entry name" value="HPT"/>
    <property type="match status" value="1"/>
</dbReference>
<dbReference type="Gene3D" id="1.20.120.160">
    <property type="entry name" value="HPT domain"/>
    <property type="match status" value="1"/>
</dbReference>
<evidence type="ECO:0000256" key="1">
    <source>
        <dbReference type="ARBA" id="ARBA00000085"/>
    </source>
</evidence>
<evidence type="ECO:0000259" key="20">
    <source>
        <dbReference type="PROSITE" id="PS50109"/>
    </source>
</evidence>
<evidence type="ECO:0000256" key="17">
    <source>
        <dbReference type="PROSITE-ProRule" id="PRU00169"/>
    </source>
</evidence>
<dbReference type="InterPro" id="IPR004358">
    <property type="entry name" value="Sig_transdc_His_kin-like_C"/>
</dbReference>
<evidence type="ECO:0000259" key="24">
    <source>
        <dbReference type="PROSITE" id="PS50894"/>
    </source>
</evidence>
<dbReference type="CDD" id="cd00082">
    <property type="entry name" value="HisKA"/>
    <property type="match status" value="1"/>
</dbReference>
<evidence type="ECO:0000256" key="12">
    <source>
        <dbReference type="ARBA" id="ARBA00023012"/>
    </source>
</evidence>
<dbReference type="CDD" id="cd12914">
    <property type="entry name" value="PDC1_DGC_like"/>
    <property type="match status" value="1"/>
</dbReference>
<dbReference type="PROSITE" id="PS50894">
    <property type="entry name" value="HPT"/>
    <property type="match status" value="1"/>
</dbReference>
<feature type="domain" description="PAC" evidence="23">
    <location>
        <begin position="396"/>
        <end position="446"/>
    </location>
</feature>
<dbReference type="SUPFAM" id="SSF47384">
    <property type="entry name" value="Homodimeric domain of signal transducing histidine kinase"/>
    <property type="match status" value="1"/>
</dbReference>
<feature type="region of interest" description="Disordered" evidence="18">
    <location>
        <begin position="981"/>
        <end position="1010"/>
    </location>
</feature>
<dbReference type="Gene3D" id="1.10.287.130">
    <property type="match status" value="1"/>
</dbReference>
<feature type="modified residue" description="4-aspartylphosphate" evidence="17">
    <location>
        <position position="911"/>
    </location>
</feature>
<dbReference type="InterPro" id="IPR000700">
    <property type="entry name" value="PAS-assoc_C"/>
</dbReference>
<dbReference type="InterPro" id="IPR000014">
    <property type="entry name" value="PAS"/>
</dbReference>
<dbReference type="InterPro" id="IPR036890">
    <property type="entry name" value="HATPase_C_sf"/>
</dbReference>
<dbReference type="InterPro" id="IPR005467">
    <property type="entry name" value="His_kinase_dom"/>
</dbReference>
<dbReference type="GO" id="GO:0005886">
    <property type="term" value="C:plasma membrane"/>
    <property type="evidence" value="ECO:0007669"/>
    <property type="project" value="UniProtKB-SubCell"/>
</dbReference>
<dbReference type="FunFam" id="1.10.287.130:FF:000002">
    <property type="entry name" value="Two-component osmosensing histidine kinase"/>
    <property type="match status" value="1"/>
</dbReference>
<evidence type="ECO:0000259" key="21">
    <source>
        <dbReference type="PROSITE" id="PS50110"/>
    </source>
</evidence>
<feature type="domain" description="PAS" evidence="22">
    <location>
        <begin position="319"/>
        <end position="389"/>
    </location>
</feature>
<dbReference type="InterPro" id="IPR035965">
    <property type="entry name" value="PAS-like_dom_sf"/>
</dbReference>
<evidence type="ECO:0000256" key="15">
    <source>
        <dbReference type="ARBA" id="ARBA00068150"/>
    </source>
</evidence>
<evidence type="ECO:0000256" key="16">
    <source>
        <dbReference type="PROSITE-ProRule" id="PRU00110"/>
    </source>
</evidence>
<dbReference type="SUPFAM" id="SSF52172">
    <property type="entry name" value="CheY-like"/>
    <property type="match status" value="2"/>
</dbReference>
<dbReference type="Pfam" id="PF02743">
    <property type="entry name" value="dCache_1"/>
    <property type="match status" value="1"/>
</dbReference>
<dbReference type="Proteomes" id="UP000283458">
    <property type="component" value="Unassembled WGS sequence"/>
</dbReference>
<evidence type="ECO:0000256" key="3">
    <source>
        <dbReference type="ARBA" id="ARBA00012438"/>
    </source>
</evidence>